<organism evidence="1 2">
    <name type="scientific">Leptotrichia wadei</name>
    <dbReference type="NCBI Taxonomy" id="157687"/>
    <lineage>
        <taxon>Bacteria</taxon>
        <taxon>Fusobacteriati</taxon>
        <taxon>Fusobacteriota</taxon>
        <taxon>Fusobacteriia</taxon>
        <taxon>Fusobacteriales</taxon>
        <taxon>Leptotrichiaceae</taxon>
        <taxon>Leptotrichia</taxon>
    </lineage>
</organism>
<dbReference type="OrthoDB" id="78031at2"/>
<dbReference type="InterPro" id="IPR053787">
    <property type="entry name" value="Autotransptr-assoc_N"/>
</dbReference>
<dbReference type="AlphaFoldDB" id="A0A510KUC8"/>
<gene>
    <name evidence="1" type="ORF">JMUB3936_1605</name>
</gene>
<dbReference type="Proteomes" id="UP000321944">
    <property type="component" value="Chromosome"/>
</dbReference>
<evidence type="ECO:0000313" key="2">
    <source>
        <dbReference type="Proteomes" id="UP000321944"/>
    </source>
</evidence>
<protein>
    <submittedName>
        <fullName evidence="1">Uncharacterized protein</fullName>
    </submittedName>
</protein>
<sequence length="88" mass="10197">MTNNLRKAKKDLCAFAKKCKDFKYTDSALITFLITGVVNISNNLFSAETNKNIDNQKQAIHTSIKDIHQEVQKTREENNKLLKKQIWN</sequence>
<dbReference type="NCBIfam" id="NF033175">
    <property type="entry name" value="fuso_auto_Nterm"/>
    <property type="match status" value="1"/>
</dbReference>
<proteinExistence type="predicted"/>
<evidence type="ECO:0000313" key="1">
    <source>
        <dbReference type="EMBL" id="BBM55318.1"/>
    </source>
</evidence>
<dbReference type="EMBL" id="AP019841">
    <property type="protein sequence ID" value="BBM55318.1"/>
    <property type="molecule type" value="Genomic_DNA"/>
</dbReference>
<reference evidence="1 2" key="1">
    <citation type="submission" date="2019-07" db="EMBL/GenBank/DDBJ databases">
        <title>Complete Genome Sequence of Leptotrichia wadei Strain JMUB3936.</title>
        <authorList>
            <person name="Watanabe S."/>
            <person name="Cui L."/>
        </authorList>
    </citation>
    <scope>NUCLEOTIDE SEQUENCE [LARGE SCALE GENOMIC DNA]</scope>
    <source>
        <strain evidence="1 2">JMUB3936</strain>
    </source>
</reference>
<name>A0A510KUC8_9FUSO</name>
<accession>A0A510KUC8</accession>